<keyword evidence="2" id="KW-1185">Reference proteome</keyword>
<dbReference type="EMBL" id="BMMN01000002">
    <property type="protein sequence ID" value="GGO02676.1"/>
    <property type="molecule type" value="Genomic_DNA"/>
</dbReference>
<gene>
    <name evidence="1" type="ORF">GCM10011574_11680</name>
</gene>
<dbReference type="Proteomes" id="UP000653480">
    <property type="component" value="Unassembled WGS sequence"/>
</dbReference>
<reference evidence="1" key="2">
    <citation type="submission" date="2020-09" db="EMBL/GenBank/DDBJ databases">
        <authorList>
            <person name="Sun Q."/>
            <person name="Zhou Y."/>
        </authorList>
    </citation>
    <scope>NUCLEOTIDE SEQUENCE</scope>
    <source>
        <strain evidence="1">CGMCC 4.7138</strain>
    </source>
</reference>
<organism evidence="1 2">
    <name type="scientific">Microbispora bryophytorum</name>
    <dbReference type="NCBI Taxonomy" id="1460882"/>
    <lineage>
        <taxon>Bacteria</taxon>
        <taxon>Bacillati</taxon>
        <taxon>Actinomycetota</taxon>
        <taxon>Actinomycetes</taxon>
        <taxon>Streptosporangiales</taxon>
        <taxon>Streptosporangiaceae</taxon>
        <taxon>Microbispora</taxon>
    </lineage>
</organism>
<proteinExistence type="predicted"/>
<evidence type="ECO:0000313" key="1">
    <source>
        <dbReference type="EMBL" id="GGO02676.1"/>
    </source>
</evidence>
<accession>A0A8H9LBT1</accession>
<dbReference type="RefSeq" id="WP_208762404.1">
    <property type="nucleotide sequence ID" value="NZ_BMMN01000002.1"/>
</dbReference>
<reference evidence="1" key="1">
    <citation type="journal article" date="2014" name="Int. J. Syst. Evol. Microbiol.">
        <title>Complete genome sequence of Corynebacterium casei LMG S-19264T (=DSM 44701T), isolated from a smear-ripened cheese.</title>
        <authorList>
            <consortium name="US DOE Joint Genome Institute (JGI-PGF)"/>
            <person name="Walter F."/>
            <person name="Albersmeier A."/>
            <person name="Kalinowski J."/>
            <person name="Ruckert C."/>
        </authorList>
    </citation>
    <scope>NUCLEOTIDE SEQUENCE</scope>
    <source>
        <strain evidence="1">CGMCC 4.7138</strain>
    </source>
</reference>
<evidence type="ECO:0000313" key="2">
    <source>
        <dbReference type="Proteomes" id="UP000653480"/>
    </source>
</evidence>
<name>A0A8H9LBT1_9ACTN</name>
<sequence length="171" mass="19170">MGIAGASSDSQGFATRSGLPGECFDALIEAAVYDPNPSFNRVFVESALNAFGRRRVQLALLDYLRTGTDQERAGSARAWYWSALPLRLLHLSAEMPANAEETAEAIWHESALREFIRNEHVDVRRCILPGLPLFPKAYPPELHTLIDTAVAIARSHPDEYIRHRVEIQIHH</sequence>
<protein>
    <submittedName>
        <fullName evidence="1">Uncharacterized protein</fullName>
    </submittedName>
</protein>
<comment type="caution">
    <text evidence="1">The sequence shown here is derived from an EMBL/GenBank/DDBJ whole genome shotgun (WGS) entry which is preliminary data.</text>
</comment>
<dbReference type="AlphaFoldDB" id="A0A8H9LBT1"/>